<evidence type="ECO:0000256" key="2">
    <source>
        <dbReference type="ARBA" id="ARBA00007870"/>
    </source>
</evidence>
<dbReference type="PANTHER" id="PTHR43765:SF2">
    <property type="entry name" value="2-DEHYDROPANTOATE 2-REDUCTASE"/>
    <property type="match status" value="1"/>
</dbReference>
<dbReference type="InterPro" id="IPR050838">
    <property type="entry name" value="Ketopantoate_reductase"/>
</dbReference>
<evidence type="ECO:0000259" key="12">
    <source>
        <dbReference type="Pfam" id="PF08546"/>
    </source>
</evidence>
<evidence type="ECO:0000313" key="13">
    <source>
        <dbReference type="EMBL" id="MFC6837353.1"/>
    </source>
</evidence>
<dbReference type="InterPro" id="IPR003710">
    <property type="entry name" value="ApbA"/>
</dbReference>
<sequence length="295" mass="30532">MDVVVFGAGSLGSLVGGLLAREHDVTLVGRAAHVERVRASGLRIEGEVEATVHPAARTTLPARADLALVTVKSFDTERAARALARCDVPTVLSLQNGLDNEATLAAHLDGRTVLAGTCTYGARLLGPGRVACTGVGEVALGAREGGPSVAADRTGRAFERAGVEHVVAEDMPRRVWEKLAVNAGVNAATALARVPNGALSDPPGRDVAHAAAREVAQSARGEGIDLTEARAVASVDRVVRATASNRSSMLQDVERGTRTEIDAINGRIAGPDAPVNATLAALVRTWEDAEGLRES</sequence>
<evidence type="ECO:0000256" key="9">
    <source>
        <dbReference type="ARBA" id="ARBA00048196"/>
    </source>
</evidence>
<keyword evidence="4 10" id="KW-0521">NADP</keyword>
<dbReference type="PANTHER" id="PTHR43765">
    <property type="entry name" value="2-DEHYDROPANTOATE 2-REDUCTASE-RELATED"/>
    <property type="match status" value="1"/>
</dbReference>
<dbReference type="SUPFAM" id="SSF51735">
    <property type="entry name" value="NAD(P)-binding Rossmann-fold domains"/>
    <property type="match status" value="1"/>
</dbReference>
<name>A0ABD5UAF8_9EURY</name>
<dbReference type="Pfam" id="PF08546">
    <property type="entry name" value="ApbA_C"/>
    <property type="match status" value="1"/>
</dbReference>
<evidence type="ECO:0000256" key="4">
    <source>
        <dbReference type="ARBA" id="ARBA00022857"/>
    </source>
</evidence>
<dbReference type="InterPro" id="IPR013328">
    <property type="entry name" value="6PGD_dom2"/>
</dbReference>
<keyword evidence="14" id="KW-1185">Reference proteome</keyword>
<evidence type="ECO:0000256" key="6">
    <source>
        <dbReference type="ARBA" id="ARBA00023002"/>
    </source>
</evidence>
<gene>
    <name evidence="13" type="ORF">ACFQHK_12635</name>
</gene>
<evidence type="ECO:0000313" key="14">
    <source>
        <dbReference type="Proteomes" id="UP001596406"/>
    </source>
</evidence>
<evidence type="ECO:0000256" key="3">
    <source>
        <dbReference type="ARBA" id="ARBA00013014"/>
    </source>
</evidence>
<dbReference type="Proteomes" id="UP001596406">
    <property type="component" value="Unassembled WGS sequence"/>
</dbReference>
<evidence type="ECO:0000256" key="10">
    <source>
        <dbReference type="RuleBase" id="RU362068"/>
    </source>
</evidence>
<dbReference type="GO" id="GO:0015937">
    <property type="term" value="P:coenzyme A biosynthetic process"/>
    <property type="evidence" value="ECO:0007669"/>
    <property type="project" value="UniProtKB-KW"/>
</dbReference>
<evidence type="ECO:0000256" key="5">
    <source>
        <dbReference type="ARBA" id="ARBA00022993"/>
    </source>
</evidence>
<dbReference type="Pfam" id="PF02558">
    <property type="entry name" value="ApbA"/>
    <property type="match status" value="1"/>
</dbReference>
<dbReference type="SUPFAM" id="SSF48179">
    <property type="entry name" value="6-phosphogluconate dehydrogenase C-terminal domain-like"/>
    <property type="match status" value="1"/>
</dbReference>
<dbReference type="GO" id="GO:0008677">
    <property type="term" value="F:2-dehydropantoate 2-reductase activity"/>
    <property type="evidence" value="ECO:0007669"/>
    <property type="project" value="UniProtKB-EC"/>
</dbReference>
<protein>
    <recommendedName>
        <fullName evidence="3 10">2-dehydropantoate 2-reductase</fullName>
        <ecNumber evidence="3 10">1.1.1.169</ecNumber>
    </recommendedName>
    <alternativeName>
        <fullName evidence="7 10">Ketopantoate reductase</fullName>
    </alternativeName>
</protein>
<dbReference type="Gene3D" id="3.40.50.720">
    <property type="entry name" value="NAD(P)-binding Rossmann-like Domain"/>
    <property type="match status" value="1"/>
</dbReference>
<dbReference type="AlphaFoldDB" id="A0ABD5UAF8"/>
<organism evidence="13 14">
    <name type="scientific">Halomarina ordinaria</name>
    <dbReference type="NCBI Taxonomy" id="3033939"/>
    <lineage>
        <taxon>Archaea</taxon>
        <taxon>Methanobacteriati</taxon>
        <taxon>Methanobacteriota</taxon>
        <taxon>Stenosarchaea group</taxon>
        <taxon>Halobacteria</taxon>
        <taxon>Halobacteriales</taxon>
        <taxon>Natronomonadaceae</taxon>
        <taxon>Halomarina</taxon>
    </lineage>
</organism>
<comment type="catalytic activity">
    <reaction evidence="9">
        <text>(R)-pantoate + NAD(+) = 2-dehydropantoate + NADH + H(+)</text>
        <dbReference type="Rhea" id="RHEA:61292"/>
        <dbReference type="ChEBI" id="CHEBI:11561"/>
        <dbReference type="ChEBI" id="CHEBI:15378"/>
        <dbReference type="ChEBI" id="CHEBI:15980"/>
        <dbReference type="ChEBI" id="CHEBI:57540"/>
        <dbReference type="ChEBI" id="CHEBI:57945"/>
    </reaction>
    <physiologicalReaction direction="right-to-left" evidence="9">
        <dbReference type="Rhea" id="RHEA:61294"/>
    </physiologicalReaction>
</comment>
<dbReference type="RefSeq" id="WP_304449018.1">
    <property type="nucleotide sequence ID" value="NZ_JARRAH010000001.1"/>
</dbReference>
<comment type="function">
    <text evidence="10">Catalyzes the NADPH-dependent reduction of ketopantoate into pantoic acid.</text>
</comment>
<comment type="catalytic activity">
    <reaction evidence="8">
        <text>(R)-pantoate + NADP(+) = 2-dehydropantoate + NADPH + H(+)</text>
        <dbReference type="Rhea" id="RHEA:16233"/>
        <dbReference type="ChEBI" id="CHEBI:11561"/>
        <dbReference type="ChEBI" id="CHEBI:15378"/>
        <dbReference type="ChEBI" id="CHEBI:15980"/>
        <dbReference type="ChEBI" id="CHEBI:57783"/>
        <dbReference type="ChEBI" id="CHEBI:58349"/>
        <dbReference type="EC" id="1.1.1.169"/>
    </reaction>
    <physiologicalReaction direction="right-to-left" evidence="8">
        <dbReference type="Rhea" id="RHEA:16235"/>
    </physiologicalReaction>
</comment>
<evidence type="ECO:0000256" key="7">
    <source>
        <dbReference type="ARBA" id="ARBA00032024"/>
    </source>
</evidence>
<dbReference type="EC" id="1.1.1.169" evidence="3 10"/>
<evidence type="ECO:0000259" key="11">
    <source>
        <dbReference type="Pfam" id="PF02558"/>
    </source>
</evidence>
<dbReference type="InterPro" id="IPR036291">
    <property type="entry name" value="NAD(P)-bd_dom_sf"/>
</dbReference>
<dbReference type="InterPro" id="IPR013332">
    <property type="entry name" value="KPR_N"/>
</dbReference>
<feature type="domain" description="Ketopantoate reductase N-terminal" evidence="11">
    <location>
        <begin position="3"/>
        <end position="144"/>
    </location>
</feature>
<reference evidence="13 14" key="1">
    <citation type="journal article" date="2019" name="Int. J. Syst. Evol. Microbiol.">
        <title>The Global Catalogue of Microorganisms (GCM) 10K type strain sequencing project: providing services to taxonomists for standard genome sequencing and annotation.</title>
        <authorList>
            <consortium name="The Broad Institute Genomics Platform"/>
            <consortium name="The Broad Institute Genome Sequencing Center for Infectious Disease"/>
            <person name="Wu L."/>
            <person name="Ma J."/>
        </authorList>
    </citation>
    <scope>NUCLEOTIDE SEQUENCE [LARGE SCALE GENOMIC DNA]</scope>
    <source>
        <strain evidence="13 14">PSRA2</strain>
    </source>
</reference>
<accession>A0ABD5UAF8</accession>
<keyword evidence="5 10" id="KW-0173">Coenzyme A biosynthesis</keyword>
<feature type="domain" description="Ketopantoate reductase C-terminal" evidence="12">
    <location>
        <begin position="173"/>
        <end position="285"/>
    </location>
</feature>
<dbReference type="Gene3D" id="1.10.1040.10">
    <property type="entry name" value="N-(1-d-carboxylethyl)-l-norvaline Dehydrogenase, domain 2"/>
    <property type="match status" value="1"/>
</dbReference>
<comment type="caution">
    <text evidence="13">The sequence shown here is derived from an EMBL/GenBank/DDBJ whole genome shotgun (WGS) entry which is preliminary data.</text>
</comment>
<keyword evidence="6 10" id="KW-0560">Oxidoreductase</keyword>
<comment type="similarity">
    <text evidence="2 10">Belongs to the ketopantoate reductase family.</text>
</comment>
<evidence type="ECO:0000256" key="1">
    <source>
        <dbReference type="ARBA" id="ARBA00004724"/>
    </source>
</evidence>
<dbReference type="InterPro" id="IPR013752">
    <property type="entry name" value="KPA_reductase"/>
</dbReference>
<comment type="pathway">
    <text evidence="1 10">Cofactor biosynthesis; coenzyme A biosynthesis.</text>
</comment>
<dbReference type="InterPro" id="IPR008927">
    <property type="entry name" value="6-PGluconate_DH-like_C_sf"/>
</dbReference>
<dbReference type="EMBL" id="JBHSXM010000001">
    <property type="protein sequence ID" value="MFC6837353.1"/>
    <property type="molecule type" value="Genomic_DNA"/>
</dbReference>
<dbReference type="NCBIfam" id="TIGR00745">
    <property type="entry name" value="apbA_panE"/>
    <property type="match status" value="1"/>
</dbReference>
<evidence type="ECO:0000256" key="8">
    <source>
        <dbReference type="ARBA" id="ARBA00047506"/>
    </source>
</evidence>
<proteinExistence type="inferred from homology"/>